<dbReference type="GO" id="GO:0044594">
    <property type="term" value="F:17-beta-hydroxysteroid dehydrogenase (NAD+) activity"/>
    <property type="evidence" value="ECO:0007669"/>
    <property type="project" value="TreeGrafter"/>
</dbReference>
<dbReference type="InterPro" id="IPR002539">
    <property type="entry name" value="MaoC-like_dom"/>
</dbReference>
<accession>A0A8H3FN72</accession>
<dbReference type="Pfam" id="PF22622">
    <property type="entry name" value="MFE-2_hydrat-2_N"/>
    <property type="match status" value="1"/>
</dbReference>
<sequence length="313" mass="33954">MSSRSPSPGAGFQYPAQAVSWLKRDVLLFAASINCTANEPQFLYEFDPSFAVFPTYPIILPFKGTESEVIDFYAKQSATPIPGVPKFDPRRVVDGQRSIEFLKPLPTNSTGRKFEVRGTVVGVYDKGKTGTVVETKNELVDAETGEIYTRAIGSGFFIGQGGWGGPAGPKSVNFPPPQGKKADVTHTLKLSNEAALLYRLNGDYNPLHADPVPGQKMGFGGVIMHGLFTWNSAAHALLQELGGSDPANIKQYQARFASPVKPGDELVTEAWRMGSKDNQGFEEIRFITKANGKVVLSNGKALIKVVQKSKSKL</sequence>
<reference evidence="3" key="1">
    <citation type="submission" date="2021-03" db="EMBL/GenBank/DDBJ databases">
        <authorList>
            <person name="Tagirdzhanova G."/>
        </authorList>
    </citation>
    <scope>NUCLEOTIDE SEQUENCE</scope>
</reference>
<feature type="domain" description="Peroxisomal multifunctional enzyme type 2-like N-terminal" evidence="2">
    <location>
        <begin position="23"/>
        <end position="156"/>
    </location>
</feature>
<dbReference type="EMBL" id="CAJPDQ010000025">
    <property type="protein sequence ID" value="CAF9926429.1"/>
    <property type="molecule type" value="Genomic_DNA"/>
</dbReference>
<dbReference type="PANTHER" id="PTHR13078">
    <property type="entry name" value="PEROXISOMAL MULTIFUNCTIONAL ENZYME TYPE 2-RELATED"/>
    <property type="match status" value="1"/>
</dbReference>
<protein>
    <recommendedName>
        <fullName evidence="5">MaoC-like domain-containing protein</fullName>
    </recommendedName>
</protein>
<dbReference type="Gene3D" id="3.10.129.10">
    <property type="entry name" value="Hotdog Thioesterase"/>
    <property type="match status" value="2"/>
</dbReference>
<evidence type="ECO:0000313" key="3">
    <source>
        <dbReference type="EMBL" id="CAF9926429.1"/>
    </source>
</evidence>
<dbReference type="SUPFAM" id="SSF54637">
    <property type="entry name" value="Thioesterase/thiol ester dehydrase-isomerase"/>
    <property type="match status" value="2"/>
</dbReference>
<gene>
    <name evidence="3" type="ORF">GOMPHAMPRED_004135</name>
</gene>
<keyword evidence="4" id="KW-1185">Reference proteome</keyword>
<evidence type="ECO:0000259" key="1">
    <source>
        <dbReference type="Pfam" id="PF01575"/>
    </source>
</evidence>
<dbReference type="Pfam" id="PF01575">
    <property type="entry name" value="MaoC_dehydratas"/>
    <property type="match status" value="1"/>
</dbReference>
<dbReference type="PANTHER" id="PTHR13078:SF57">
    <property type="entry name" value="DEHYDRATASE, PUTATIVE (AFU_ORTHOLOGUE AFUA_5G00640)-RELATED"/>
    <property type="match status" value="1"/>
</dbReference>
<dbReference type="GO" id="GO:0006635">
    <property type="term" value="P:fatty acid beta-oxidation"/>
    <property type="evidence" value="ECO:0007669"/>
    <property type="project" value="TreeGrafter"/>
</dbReference>
<evidence type="ECO:0000259" key="2">
    <source>
        <dbReference type="Pfam" id="PF22622"/>
    </source>
</evidence>
<dbReference type="InterPro" id="IPR054357">
    <property type="entry name" value="MFE-2_N"/>
</dbReference>
<comment type="caution">
    <text evidence="3">The sequence shown here is derived from an EMBL/GenBank/DDBJ whole genome shotgun (WGS) entry which is preliminary data.</text>
</comment>
<name>A0A8H3FN72_9LECA</name>
<organism evidence="3 4">
    <name type="scientific">Gomphillus americanus</name>
    <dbReference type="NCBI Taxonomy" id="1940652"/>
    <lineage>
        <taxon>Eukaryota</taxon>
        <taxon>Fungi</taxon>
        <taxon>Dikarya</taxon>
        <taxon>Ascomycota</taxon>
        <taxon>Pezizomycotina</taxon>
        <taxon>Lecanoromycetes</taxon>
        <taxon>OSLEUM clade</taxon>
        <taxon>Ostropomycetidae</taxon>
        <taxon>Ostropales</taxon>
        <taxon>Graphidaceae</taxon>
        <taxon>Gomphilloideae</taxon>
        <taxon>Gomphillus</taxon>
    </lineage>
</organism>
<dbReference type="Proteomes" id="UP000664169">
    <property type="component" value="Unassembled WGS sequence"/>
</dbReference>
<feature type="domain" description="MaoC-like" evidence="1">
    <location>
        <begin position="178"/>
        <end position="283"/>
    </location>
</feature>
<proteinExistence type="predicted"/>
<dbReference type="OrthoDB" id="60204at2759"/>
<dbReference type="AlphaFoldDB" id="A0A8H3FN72"/>
<evidence type="ECO:0008006" key="5">
    <source>
        <dbReference type="Google" id="ProtNLM"/>
    </source>
</evidence>
<dbReference type="InterPro" id="IPR029069">
    <property type="entry name" value="HotDog_dom_sf"/>
</dbReference>
<dbReference type="GO" id="GO:0004300">
    <property type="term" value="F:enoyl-CoA hydratase activity"/>
    <property type="evidence" value="ECO:0007669"/>
    <property type="project" value="TreeGrafter"/>
</dbReference>
<dbReference type="GO" id="GO:0005777">
    <property type="term" value="C:peroxisome"/>
    <property type="evidence" value="ECO:0007669"/>
    <property type="project" value="TreeGrafter"/>
</dbReference>
<dbReference type="GO" id="GO:0003857">
    <property type="term" value="F:(3S)-3-hydroxyacyl-CoA dehydrogenase (NAD+) activity"/>
    <property type="evidence" value="ECO:0007669"/>
    <property type="project" value="TreeGrafter"/>
</dbReference>
<evidence type="ECO:0000313" key="4">
    <source>
        <dbReference type="Proteomes" id="UP000664169"/>
    </source>
</evidence>